<comment type="caution">
    <text evidence="1">The sequence shown here is derived from an EMBL/GenBank/DDBJ whole genome shotgun (WGS) entry which is preliminary data.</text>
</comment>
<dbReference type="HOGENOM" id="CLU_1540957_0_0_1"/>
<gene>
    <name evidence="1" type="ORF">V565_301280</name>
</gene>
<organism evidence="1 2">
    <name type="scientific">Rhizoctonia solani 123E</name>
    <dbReference type="NCBI Taxonomy" id="1423351"/>
    <lineage>
        <taxon>Eukaryota</taxon>
        <taxon>Fungi</taxon>
        <taxon>Dikarya</taxon>
        <taxon>Basidiomycota</taxon>
        <taxon>Agaricomycotina</taxon>
        <taxon>Agaricomycetes</taxon>
        <taxon>Cantharellales</taxon>
        <taxon>Ceratobasidiaceae</taxon>
        <taxon>Rhizoctonia</taxon>
    </lineage>
</organism>
<evidence type="ECO:0000313" key="1">
    <source>
        <dbReference type="EMBL" id="KEP45217.1"/>
    </source>
</evidence>
<dbReference type="AlphaFoldDB" id="A0A074S568"/>
<dbReference type="EMBL" id="AZST01002083">
    <property type="protein sequence ID" value="KEP45217.1"/>
    <property type="molecule type" value="Genomic_DNA"/>
</dbReference>
<protein>
    <submittedName>
        <fullName evidence="1">Uncharacterized protein</fullName>
    </submittedName>
</protein>
<reference evidence="1 2" key="1">
    <citation type="submission" date="2013-12" db="EMBL/GenBank/DDBJ databases">
        <authorList>
            <person name="Cubeta M."/>
            <person name="Pakala S."/>
            <person name="Fedorova N."/>
            <person name="Thomas E."/>
            <person name="Dean R."/>
            <person name="Jabaji S."/>
            <person name="Neate S."/>
            <person name="Toda T."/>
            <person name="Tavantzis S."/>
            <person name="Vilgalys R."/>
            <person name="Bharathan N."/>
            <person name="Pakala S."/>
            <person name="Losada L.S."/>
            <person name="Zafar N."/>
            <person name="Nierman W."/>
        </authorList>
    </citation>
    <scope>NUCLEOTIDE SEQUENCE [LARGE SCALE GENOMIC DNA]</scope>
    <source>
        <strain evidence="1 2">123E</strain>
    </source>
</reference>
<sequence>MKIESRCTPRRCKRAGGLAVHISRATLRTSRFRLFKMVIRSPNPISPPSTLLSPTAPVIYSSAGSLTAPHSTTVATLAMVIAIVRHDSLASASLRPDHRDGLSTSPIVCARPTQTLSELDLPGVCVWTDCVGDRLLSVFARDRPQTIKTIVTHPPALVDATIKRPARCCCASGA</sequence>
<accession>A0A074S568</accession>
<proteinExistence type="predicted"/>
<name>A0A074S568_9AGAM</name>
<evidence type="ECO:0000313" key="2">
    <source>
        <dbReference type="Proteomes" id="UP000027456"/>
    </source>
</evidence>
<keyword evidence="2" id="KW-1185">Reference proteome</keyword>
<dbReference type="Proteomes" id="UP000027456">
    <property type="component" value="Unassembled WGS sequence"/>
</dbReference>